<dbReference type="Gene3D" id="3.40.50.850">
    <property type="entry name" value="Isochorismatase-like"/>
    <property type="match status" value="1"/>
</dbReference>
<keyword evidence="4" id="KW-1185">Reference proteome</keyword>
<dbReference type="InterPro" id="IPR000868">
    <property type="entry name" value="Isochorismatase-like_dom"/>
</dbReference>
<dbReference type="Pfam" id="PF00857">
    <property type="entry name" value="Isochorismatase"/>
    <property type="match status" value="1"/>
</dbReference>
<proteinExistence type="predicted"/>
<feature type="domain" description="Isochorismatase-like" evidence="2">
    <location>
        <begin position="21"/>
        <end position="192"/>
    </location>
</feature>
<dbReference type="PANTHER" id="PTHR43540:SF1">
    <property type="entry name" value="ISOCHORISMATASE HYDROLASE"/>
    <property type="match status" value="1"/>
</dbReference>
<dbReference type="InterPro" id="IPR036380">
    <property type="entry name" value="Isochorismatase-like_sf"/>
</dbReference>
<dbReference type="OrthoDB" id="202119at2157"/>
<reference evidence="3 4" key="1">
    <citation type="submission" date="2020-06" db="EMBL/GenBank/DDBJ databases">
        <title>NJ-3-1, isolated from saline soil.</title>
        <authorList>
            <person name="Cui H.L."/>
            <person name="Shi X."/>
        </authorList>
    </citation>
    <scope>NUCLEOTIDE SEQUENCE [LARGE SCALE GENOMIC DNA]</scope>
    <source>
        <strain evidence="3 4">NJ-3-1</strain>
    </source>
</reference>
<dbReference type="RefSeq" id="WP_179269815.1">
    <property type="nucleotide sequence ID" value="NZ_CP058579.1"/>
</dbReference>
<dbReference type="GeneID" id="56039077"/>
<dbReference type="InterPro" id="IPR050272">
    <property type="entry name" value="Isochorismatase-like_hydrls"/>
</dbReference>
<evidence type="ECO:0000313" key="3">
    <source>
        <dbReference type="EMBL" id="QLG63230.1"/>
    </source>
</evidence>
<sequence>MTAPADAGDDDGDLDDARLPALLLVDFQAGFDDPGWGERNNPGAEANARRLLDAWRGRGGPVFHVRHDSTEPDSPLRRDREGFAFDPDLAPAADEPTFVKRVNSAFVGTDLEAQLRAGDHGELVVVGLTTDHCVSTTTRMAENLGFEPTVVSDATATHERGLDGETFDADTVHRTALAHLAGEFAEVATADEVLARLPGGT</sequence>
<organism evidence="3 4">
    <name type="scientific">Halorarum salinum</name>
    <dbReference type="NCBI Taxonomy" id="2743089"/>
    <lineage>
        <taxon>Archaea</taxon>
        <taxon>Methanobacteriati</taxon>
        <taxon>Methanobacteriota</taxon>
        <taxon>Stenosarchaea group</taxon>
        <taxon>Halobacteria</taxon>
        <taxon>Halobacteriales</taxon>
        <taxon>Haloferacaceae</taxon>
        <taxon>Halorarum</taxon>
    </lineage>
</organism>
<name>A0A7D5LCA5_9EURY</name>
<keyword evidence="1 3" id="KW-0378">Hydrolase</keyword>
<evidence type="ECO:0000259" key="2">
    <source>
        <dbReference type="Pfam" id="PF00857"/>
    </source>
</evidence>
<dbReference type="Proteomes" id="UP000509626">
    <property type="component" value="Chromosome"/>
</dbReference>
<accession>A0A7D5LCA5</accession>
<dbReference type="AlphaFoldDB" id="A0A7D5LCA5"/>
<dbReference type="PANTHER" id="PTHR43540">
    <property type="entry name" value="PEROXYUREIDOACRYLATE/UREIDOACRYLATE AMIDOHYDROLASE-RELATED"/>
    <property type="match status" value="1"/>
</dbReference>
<gene>
    <name evidence="3" type="ORF">HUG12_16420</name>
</gene>
<dbReference type="SUPFAM" id="SSF52499">
    <property type="entry name" value="Isochorismatase-like hydrolases"/>
    <property type="match status" value="1"/>
</dbReference>
<evidence type="ECO:0000256" key="1">
    <source>
        <dbReference type="ARBA" id="ARBA00022801"/>
    </source>
</evidence>
<evidence type="ECO:0000313" key="4">
    <source>
        <dbReference type="Proteomes" id="UP000509626"/>
    </source>
</evidence>
<dbReference type="KEGG" id="halu:HUG12_16420"/>
<dbReference type="EMBL" id="CP058579">
    <property type="protein sequence ID" value="QLG63230.1"/>
    <property type="molecule type" value="Genomic_DNA"/>
</dbReference>
<dbReference type="CDD" id="cd01014">
    <property type="entry name" value="nicotinamidase_related"/>
    <property type="match status" value="1"/>
</dbReference>
<protein>
    <submittedName>
        <fullName evidence="3">Cysteine hydrolase</fullName>
    </submittedName>
</protein>
<dbReference type="GO" id="GO:0016787">
    <property type="term" value="F:hydrolase activity"/>
    <property type="evidence" value="ECO:0007669"/>
    <property type="project" value="UniProtKB-KW"/>
</dbReference>